<dbReference type="Proteomes" id="UP000500938">
    <property type="component" value="Chromosome"/>
</dbReference>
<dbReference type="AlphaFoldDB" id="A0A6M4ILG8"/>
<dbReference type="EMBL" id="CP053085">
    <property type="protein sequence ID" value="QJR35490.1"/>
    <property type="molecule type" value="Genomic_DNA"/>
</dbReference>
<name>A0A6M4ILG8_9BACT</name>
<dbReference type="RefSeq" id="WP_171224920.1">
    <property type="nucleotide sequence ID" value="NZ_CP053085.1"/>
</dbReference>
<evidence type="ECO:0000313" key="1">
    <source>
        <dbReference type="EMBL" id="QJR35490.1"/>
    </source>
</evidence>
<protein>
    <submittedName>
        <fullName evidence="1">Uncharacterized protein</fullName>
    </submittedName>
</protein>
<gene>
    <name evidence="1" type="ORF">HKW67_08215</name>
</gene>
<accession>A0A6M4ILG8</accession>
<proteinExistence type="predicted"/>
<evidence type="ECO:0000313" key="2">
    <source>
        <dbReference type="Proteomes" id="UP000500938"/>
    </source>
</evidence>
<sequence>MISAEQLLEQWARTVDDVEHGYALTYEDYLNDLDVRRALDDAPLPYDARERLAALDARFQEVTFPSGECVWGVENEEAEGWDRIAHWYYWRLPTHPGPAFHDE</sequence>
<organism evidence="1 2">
    <name type="scientific">Gemmatimonas groenlandica</name>
    <dbReference type="NCBI Taxonomy" id="2732249"/>
    <lineage>
        <taxon>Bacteria</taxon>
        <taxon>Pseudomonadati</taxon>
        <taxon>Gemmatimonadota</taxon>
        <taxon>Gemmatimonadia</taxon>
        <taxon>Gemmatimonadales</taxon>
        <taxon>Gemmatimonadaceae</taxon>
        <taxon>Gemmatimonas</taxon>
    </lineage>
</organism>
<reference evidence="1 2" key="1">
    <citation type="submission" date="2020-05" db="EMBL/GenBank/DDBJ databases">
        <title>Complete genome sequence of Gemmatimonas greenlandica TET16.</title>
        <authorList>
            <person name="Zeng Y."/>
        </authorList>
    </citation>
    <scope>NUCLEOTIDE SEQUENCE [LARGE SCALE GENOMIC DNA]</scope>
    <source>
        <strain evidence="1 2">TET16</strain>
    </source>
</reference>
<keyword evidence="2" id="KW-1185">Reference proteome</keyword>
<dbReference type="KEGG" id="ggr:HKW67_08215"/>